<dbReference type="EMBL" id="CALTRL010000430">
    <property type="protein sequence ID" value="CAH7668058.1"/>
    <property type="molecule type" value="Genomic_DNA"/>
</dbReference>
<feature type="chain" id="PRO_5044009807" evidence="3">
    <location>
        <begin position="27"/>
        <end position="356"/>
    </location>
</feature>
<dbReference type="Proteomes" id="UP001153365">
    <property type="component" value="Unassembled WGS sequence"/>
</dbReference>
<evidence type="ECO:0000313" key="5">
    <source>
        <dbReference type="Proteomes" id="UP001153365"/>
    </source>
</evidence>
<dbReference type="AlphaFoldDB" id="A0AAV0AI33"/>
<organism evidence="4 5">
    <name type="scientific">Phakopsora pachyrhizi</name>
    <name type="common">Asian soybean rust disease fungus</name>
    <dbReference type="NCBI Taxonomy" id="170000"/>
    <lineage>
        <taxon>Eukaryota</taxon>
        <taxon>Fungi</taxon>
        <taxon>Dikarya</taxon>
        <taxon>Basidiomycota</taxon>
        <taxon>Pucciniomycotina</taxon>
        <taxon>Pucciniomycetes</taxon>
        <taxon>Pucciniales</taxon>
        <taxon>Phakopsoraceae</taxon>
        <taxon>Phakopsora</taxon>
    </lineage>
</organism>
<feature type="compositionally biased region" description="Low complexity" evidence="1">
    <location>
        <begin position="86"/>
        <end position="97"/>
    </location>
</feature>
<feature type="signal peptide" evidence="3">
    <location>
        <begin position="1"/>
        <end position="26"/>
    </location>
</feature>
<feature type="region of interest" description="Disordered" evidence="1">
    <location>
        <begin position="27"/>
        <end position="48"/>
    </location>
</feature>
<feature type="compositionally biased region" description="Basic and acidic residues" evidence="1">
    <location>
        <begin position="30"/>
        <end position="48"/>
    </location>
</feature>
<keyword evidence="2" id="KW-0812">Transmembrane</keyword>
<comment type="caution">
    <text evidence="4">The sequence shown here is derived from an EMBL/GenBank/DDBJ whole genome shotgun (WGS) entry which is preliminary data.</text>
</comment>
<evidence type="ECO:0000313" key="4">
    <source>
        <dbReference type="EMBL" id="CAH7668058.1"/>
    </source>
</evidence>
<feature type="compositionally biased region" description="Polar residues" evidence="1">
    <location>
        <begin position="169"/>
        <end position="223"/>
    </location>
</feature>
<keyword evidence="5" id="KW-1185">Reference proteome</keyword>
<keyword evidence="3" id="KW-0732">Signal</keyword>
<feature type="region of interest" description="Disordered" evidence="1">
    <location>
        <begin position="84"/>
        <end position="230"/>
    </location>
</feature>
<evidence type="ECO:0000256" key="2">
    <source>
        <dbReference type="SAM" id="Phobius"/>
    </source>
</evidence>
<protein>
    <submittedName>
        <fullName evidence="4">Expressed protein</fullName>
    </submittedName>
</protein>
<evidence type="ECO:0000256" key="1">
    <source>
        <dbReference type="SAM" id="MobiDB-lite"/>
    </source>
</evidence>
<sequence>MTGRQLNSHKVIALITFFSLGGLIQSVPTPREHPSPENAATRDEIRRRPQFDNLQSLPATEEQVEDFCGTILAMSLRWGSHLNPENNLSQGSQNSNNFVSAQNPSQMFPDSRLGREHPPIAAETAASHQNTRGGSSVHGFAQNTQQQQSQKGKFDSEDSASALHAHSPSDISRNSSVMPSAATSNTSKQGFSSPSTRNTSHKSNLITNSASHSSSPLTGNANEISNSTIATNSTTKMLEKNENKMGVDSHHSQAMAEATTSTLAPHTRINSTATNSTTTIQAPSKNNFSLSQGLNSKPESMALTSNSTIDGKAEGLNNSGLPESESTSLVHYLGQIELILLTILVISVTSLNFLIA</sequence>
<feature type="compositionally biased region" description="Low complexity" evidence="1">
    <location>
        <begin position="267"/>
        <end position="280"/>
    </location>
</feature>
<keyword evidence="2" id="KW-0472">Membrane</keyword>
<proteinExistence type="predicted"/>
<gene>
    <name evidence="4" type="ORF">PPACK8108_LOCUS2527</name>
</gene>
<feature type="region of interest" description="Disordered" evidence="1">
    <location>
        <begin position="244"/>
        <end position="304"/>
    </location>
</feature>
<feature type="transmembrane region" description="Helical" evidence="2">
    <location>
        <begin position="332"/>
        <end position="355"/>
    </location>
</feature>
<feature type="compositionally biased region" description="Polar residues" evidence="1">
    <location>
        <begin position="281"/>
        <end position="304"/>
    </location>
</feature>
<feature type="compositionally biased region" description="Polar residues" evidence="1">
    <location>
        <begin position="98"/>
        <end position="108"/>
    </location>
</feature>
<evidence type="ECO:0000256" key="3">
    <source>
        <dbReference type="SAM" id="SignalP"/>
    </source>
</evidence>
<keyword evidence="2" id="KW-1133">Transmembrane helix</keyword>
<reference evidence="4" key="1">
    <citation type="submission" date="2022-06" db="EMBL/GenBank/DDBJ databases">
        <authorList>
            <consortium name="SYNGENTA / RWTH Aachen University"/>
        </authorList>
    </citation>
    <scope>NUCLEOTIDE SEQUENCE</scope>
</reference>
<accession>A0AAV0AI33</accession>
<name>A0AAV0AI33_PHAPC</name>